<feature type="signal peptide" evidence="1">
    <location>
        <begin position="1"/>
        <end position="25"/>
    </location>
</feature>
<reference evidence="2 3" key="1">
    <citation type="journal article" date="2018" name="PLoS Genet.">
        <title>Population sequencing reveals clonal diversity and ancestral inbreeding in the grapevine cultivar Chardonnay.</title>
        <authorList>
            <person name="Roach M.J."/>
            <person name="Johnson D.L."/>
            <person name="Bohlmann J."/>
            <person name="van Vuuren H.J."/>
            <person name="Jones S.J."/>
            <person name="Pretorius I.S."/>
            <person name="Schmidt S.A."/>
            <person name="Borneman A.R."/>
        </authorList>
    </citation>
    <scope>NUCLEOTIDE SEQUENCE [LARGE SCALE GENOMIC DNA]</scope>
    <source>
        <strain evidence="3">cv. Chardonnay</strain>
        <tissue evidence="2">Leaf</tissue>
    </source>
</reference>
<gene>
    <name evidence="2" type="ORF">CK203_029643</name>
</gene>
<organism evidence="2 3">
    <name type="scientific">Vitis vinifera</name>
    <name type="common">Grape</name>
    <dbReference type="NCBI Taxonomy" id="29760"/>
    <lineage>
        <taxon>Eukaryota</taxon>
        <taxon>Viridiplantae</taxon>
        <taxon>Streptophyta</taxon>
        <taxon>Embryophyta</taxon>
        <taxon>Tracheophyta</taxon>
        <taxon>Spermatophyta</taxon>
        <taxon>Magnoliopsida</taxon>
        <taxon>eudicotyledons</taxon>
        <taxon>Gunneridae</taxon>
        <taxon>Pentapetalae</taxon>
        <taxon>rosids</taxon>
        <taxon>Vitales</taxon>
        <taxon>Vitaceae</taxon>
        <taxon>Viteae</taxon>
        <taxon>Vitis</taxon>
    </lineage>
</organism>
<keyword evidence="1" id="KW-0732">Signal</keyword>
<evidence type="ECO:0000313" key="2">
    <source>
        <dbReference type="EMBL" id="RVW96527.1"/>
    </source>
</evidence>
<sequence>MEFPSSSTLFAFLLFSIMLFKKVRRFKANDSIMLLPHAQPGQRPTSSPAERNGQEIWASMHLQLGEVPPLWEEEVSNVIKRIASHSGSTINLSEEISSVTCHYSKSGFWKICKDQDSFIGAVTEMAELATGFCAADVFLL</sequence>
<evidence type="ECO:0000313" key="3">
    <source>
        <dbReference type="Proteomes" id="UP000288805"/>
    </source>
</evidence>
<accession>A0A438III6</accession>
<evidence type="ECO:0000256" key="1">
    <source>
        <dbReference type="SAM" id="SignalP"/>
    </source>
</evidence>
<dbReference type="EMBL" id="QGNW01000107">
    <property type="protein sequence ID" value="RVW96527.1"/>
    <property type="molecule type" value="Genomic_DNA"/>
</dbReference>
<name>A0A438III6_VITVI</name>
<dbReference type="AlphaFoldDB" id="A0A438III6"/>
<feature type="chain" id="PRO_5019095973" evidence="1">
    <location>
        <begin position="26"/>
        <end position="140"/>
    </location>
</feature>
<dbReference type="Proteomes" id="UP000288805">
    <property type="component" value="Unassembled WGS sequence"/>
</dbReference>
<comment type="caution">
    <text evidence="2">The sequence shown here is derived from an EMBL/GenBank/DDBJ whole genome shotgun (WGS) entry which is preliminary data.</text>
</comment>
<protein>
    <submittedName>
        <fullName evidence="2">Uncharacterized protein</fullName>
    </submittedName>
</protein>
<proteinExistence type="predicted"/>